<dbReference type="GO" id="GO:0003676">
    <property type="term" value="F:nucleic acid binding"/>
    <property type="evidence" value="ECO:0007669"/>
    <property type="project" value="InterPro"/>
</dbReference>
<dbReference type="SMART" id="SM00490">
    <property type="entry name" value="HELICc"/>
    <property type="match status" value="1"/>
</dbReference>
<dbReference type="InterPro" id="IPR011545">
    <property type="entry name" value="DEAD/DEAH_box_helicase_dom"/>
</dbReference>
<dbReference type="GO" id="GO:0003724">
    <property type="term" value="F:RNA helicase activity"/>
    <property type="evidence" value="ECO:0007669"/>
    <property type="project" value="TreeGrafter"/>
</dbReference>
<sequence length="530" mass="60379">MAQLTTEPAIWSSLDWSQLYDNDPMRNMQRRQIALEVLNQIKQGQHVALDAKTGAGKAIILILAHLGLEWNTLFVVPTVELAYQHQKLFQKLTGHHRGTLVMTGNKSPLKRTMLWHDDNPKLVFATPHVIMNDINKKIYPFGYFPLLVIDEFHHAHYHYPFVPLAERANRGGAIICSLSATADDLFALKNCFVTKIVKADIKMPKKISCTTVVQPTKSLSQADDYCRDLLTITAEELADLHLVSKTTPWLTEHQLINANEVAEQLPYPKNKDAVSAIGRYRSLSHMRYLLNLCSYQNYLWYADNLYNRTEKYTEWIINHQRFNELTNLVRQFIANDEPHPKVAQFIKTACYRVEQGDNFIAFVKEKITGRYLAEQLSNHGLKVDVAFGGAERKHIKEVRQLMESELINGIIATSVLAEGVSLPSVDTIIHYDRPLTKVERIQKDGRAGRGYKPGLIIPLMLNYPSEWAGGEKTSPAVPQQPQLPKSNTGWLFPPEEMLKTEKTNTPNLPFTEEDDKTSFKGIPRLILDNK</sequence>
<evidence type="ECO:0000256" key="5">
    <source>
        <dbReference type="ARBA" id="ARBA00038437"/>
    </source>
</evidence>
<evidence type="ECO:0000256" key="4">
    <source>
        <dbReference type="ARBA" id="ARBA00022840"/>
    </source>
</evidence>
<dbReference type="Pfam" id="PF00270">
    <property type="entry name" value="DEAD"/>
    <property type="match status" value="1"/>
</dbReference>
<keyword evidence="4" id="KW-0067">ATP-binding</keyword>
<dbReference type="AlphaFoldDB" id="A0A1G2Q317"/>
<dbReference type="PROSITE" id="PS51192">
    <property type="entry name" value="HELICASE_ATP_BIND_1"/>
    <property type="match status" value="1"/>
</dbReference>
<dbReference type="InterPro" id="IPR014001">
    <property type="entry name" value="Helicase_ATP-bd"/>
</dbReference>
<organism evidence="8 9">
    <name type="scientific">Candidatus Veblenbacteria bacterium RIFOXYA2_FULL_43_9</name>
    <dbReference type="NCBI Taxonomy" id="1802425"/>
    <lineage>
        <taxon>Bacteria</taxon>
        <taxon>Candidatus Vebleniibacteriota</taxon>
    </lineage>
</organism>
<comment type="caution">
    <text evidence="8">The sequence shown here is derived from an EMBL/GenBank/DDBJ whole genome shotgun (WGS) entry which is preliminary data.</text>
</comment>
<dbReference type="GO" id="GO:0005524">
    <property type="term" value="F:ATP binding"/>
    <property type="evidence" value="ECO:0007669"/>
    <property type="project" value="UniProtKB-KW"/>
</dbReference>
<keyword evidence="1" id="KW-0547">Nucleotide-binding</keyword>
<dbReference type="SUPFAM" id="SSF52540">
    <property type="entry name" value="P-loop containing nucleoside triphosphate hydrolases"/>
    <property type="match status" value="1"/>
</dbReference>
<dbReference type="GO" id="GO:0016787">
    <property type="term" value="F:hydrolase activity"/>
    <property type="evidence" value="ECO:0007669"/>
    <property type="project" value="UniProtKB-KW"/>
</dbReference>
<dbReference type="InterPro" id="IPR027417">
    <property type="entry name" value="P-loop_NTPase"/>
</dbReference>
<dbReference type="Proteomes" id="UP000178936">
    <property type="component" value="Unassembled WGS sequence"/>
</dbReference>
<dbReference type="Pfam" id="PF00271">
    <property type="entry name" value="Helicase_C"/>
    <property type="match status" value="1"/>
</dbReference>
<protein>
    <submittedName>
        <fullName evidence="8">Uncharacterized protein</fullName>
    </submittedName>
</protein>
<keyword evidence="2" id="KW-0378">Hydrolase</keyword>
<evidence type="ECO:0000259" key="6">
    <source>
        <dbReference type="PROSITE" id="PS51192"/>
    </source>
</evidence>
<feature type="domain" description="Helicase C-terminal" evidence="7">
    <location>
        <begin position="345"/>
        <end position="516"/>
    </location>
</feature>
<dbReference type="PROSITE" id="PS51194">
    <property type="entry name" value="HELICASE_CTER"/>
    <property type="match status" value="1"/>
</dbReference>
<evidence type="ECO:0000259" key="7">
    <source>
        <dbReference type="PROSITE" id="PS51194"/>
    </source>
</evidence>
<evidence type="ECO:0000256" key="1">
    <source>
        <dbReference type="ARBA" id="ARBA00022741"/>
    </source>
</evidence>
<dbReference type="InterPro" id="IPR050079">
    <property type="entry name" value="DEAD_box_RNA_helicase"/>
</dbReference>
<comment type="similarity">
    <text evidence="5">Belongs to the DEAD box helicase family.</text>
</comment>
<keyword evidence="3" id="KW-0347">Helicase</keyword>
<proteinExistence type="inferred from homology"/>
<accession>A0A1G2Q317</accession>
<name>A0A1G2Q317_9BACT</name>
<evidence type="ECO:0000256" key="2">
    <source>
        <dbReference type="ARBA" id="ARBA00022801"/>
    </source>
</evidence>
<dbReference type="Gene3D" id="3.40.50.300">
    <property type="entry name" value="P-loop containing nucleotide triphosphate hydrolases"/>
    <property type="match status" value="2"/>
</dbReference>
<dbReference type="EMBL" id="MHTB01000054">
    <property type="protein sequence ID" value="OHA54241.1"/>
    <property type="molecule type" value="Genomic_DNA"/>
</dbReference>
<reference evidence="8 9" key="1">
    <citation type="journal article" date="2016" name="Nat. Commun.">
        <title>Thousands of microbial genomes shed light on interconnected biogeochemical processes in an aquifer system.</title>
        <authorList>
            <person name="Anantharaman K."/>
            <person name="Brown C.T."/>
            <person name="Hug L.A."/>
            <person name="Sharon I."/>
            <person name="Castelle C.J."/>
            <person name="Probst A.J."/>
            <person name="Thomas B.C."/>
            <person name="Singh A."/>
            <person name="Wilkins M.J."/>
            <person name="Karaoz U."/>
            <person name="Brodie E.L."/>
            <person name="Williams K.H."/>
            <person name="Hubbard S.S."/>
            <person name="Banfield J.F."/>
        </authorList>
    </citation>
    <scope>NUCLEOTIDE SEQUENCE [LARGE SCALE GENOMIC DNA]</scope>
</reference>
<gene>
    <name evidence="8" type="ORF">A2226_00835</name>
</gene>
<feature type="domain" description="Helicase ATP-binding" evidence="6">
    <location>
        <begin position="38"/>
        <end position="200"/>
    </location>
</feature>
<evidence type="ECO:0000313" key="9">
    <source>
        <dbReference type="Proteomes" id="UP000178936"/>
    </source>
</evidence>
<dbReference type="InterPro" id="IPR001650">
    <property type="entry name" value="Helicase_C-like"/>
</dbReference>
<dbReference type="PANTHER" id="PTHR47959">
    <property type="entry name" value="ATP-DEPENDENT RNA HELICASE RHLE-RELATED"/>
    <property type="match status" value="1"/>
</dbReference>
<dbReference type="CDD" id="cd00046">
    <property type="entry name" value="SF2-N"/>
    <property type="match status" value="1"/>
</dbReference>
<evidence type="ECO:0000313" key="8">
    <source>
        <dbReference type="EMBL" id="OHA54241.1"/>
    </source>
</evidence>
<dbReference type="SMART" id="SM00487">
    <property type="entry name" value="DEXDc"/>
    <property type="match status" value="1"/>
</dbReference>
<dbReference type="PANTHER" id="PTHR47959:SF14">
    <property type="entry name" value="DEAD-BOX ATP-DEPENDENT RNA HELICASE 28"/>
    <property type="match status" value="1"/>
</dbReference>
<dbReference type="GO" id="GO:0005829">
    <property type="term" value="C:cytosol"/>
    <property type="evidence" value="ECO:0007669"/>
    <property type="project" value="TreeGrafter"/>
</dbReference>
<evidence type="ECO:0000256" key="3">
    <source>
        <dbReference type="ARBA" id="ARBA00022806"/>
    </source>
</evidence>